<dbReference type="AlphaFoldDB" id="J7M8F7"/>
<keyword evidence="2" id="KW-1185">Reference proteome</keyword>
<dbReference type="GeneID" id="20713193"/>
<dbReference type="eggNOG" id="ENOG502QX7R">
    <property type="taxonomic scope" value="Eukaryota"/>
</dbReference>
<dbReference type="RefSeq" id="XP_009689084.1">
    <property type="nucleotide sequence ID" value="XM_009690789.1"/>
</dbReference>
<sequence length="665" mass="76445">MKAKLKLLKMQPRLPLSKWSIHPSTLAVEWASVCRNLTSQQAVRVLHKFTTSLVDHLKKGNTISDDSCHIFLERRVAHELLKGRKLSNSNNLSLYKSLELIHGKIMDLDARSMLDPKHVSLSLNSYAKFYDSLNSSNRLYKFNLITTKHINNYVSQLLRIATKKVDYMNEQDLSLVLNCISKMNIKNHEFLSTSNDLLNRSLEEYTRLGLSLEEENGSDNLIKSMTPQGLALLLNCYSKNGVELNRNVLNFFVENYIPKMKDRFSINHLIMSLHAFLKYNVPVLNLLSSLKTADKMLSGGQEHYTMKLISFALYTLSKYNFYPSLSIDGMIEYVNGASLSQASEVEMCNVYYALGKLNVRDLETLDHMNRSVASKLRRFTPHAIVGIYHSLSRLDYKQMLAQPPLTKSPLTLEDKFTGGFVKFFRDKSRLTSAFNSNVNLTLLPIQLINFTFSCAINYNMDPWIYNFMLNKLICIIEKTPGEKEKYGRSGNILMTYREELATEDDHYKFLSKYVGIRGMYQINCILQHVQYYVEGGLEALDYEVLSSLNTLLDRFRFVSDGNNKYVLEDQIVESEGDEEERAEERTLPVTSRIHGNVYTVLEKVLRRGGQEESPLELDESKLFIYKEHEVVPYVVDISFYICIARGLPHTEMGKTKSPKSYDTVL</sequence>
<protein>
    <recommendedName>
        <fullName evidence="3">RAP domain-containing protein</fullName>
    </recommendedName>
</protein>
<evidence type="ECO:0008006" key="3">
    <source>
        <dbReference type="Google" id="ProtNLM"/>
    </source>
</evidence>
<dbReference type="KEGG" id="tot:TOT_010000251"/>
<dbReference type="OMA" id="TSKIHED"/>
<reference evidence="1 2" key="1">
    <citation type="journal article" date="2012" name="MBio">
        <title>Comparative genome analysis of three eukaryotic parasites with differing abilities to transform leukocytes reveals key mediators of Theileria-induced leukocyte transformation.</title>
        <authorList>
            <person name="Hayashida K."/>
            <person name="Hara Y."/>
            <person name="Abe T."/>
            <person name="Yamasaki C."/>
            <person name="Toyoda A."/>
            <person name="Kosuge T."/>
            <person name="Suzuki Y."/>
            <person name="Sato Y."/>
            <person name="Kawashima S."/>
            <person name="Katayama T."/>
            <person name="Wakaguri H."/>
            <person name="Inoue N."/>
            <person name="Homma K."/>
            <person name="Tada-Umezaki M."/>
            <person name="Yagi Y."/>
            <person name="Fujii Y."/>
            <person name="Habara T."/>
            <person name="Kanehisa M."/>
            <person name="Watanabe H."/>
            <person name="Ito K."/>
            <person name="Gojobori T."/>
            <person name="Sugawara H."/>
            <person name="Imanishi T."/>
            <person name="Weir W."/>
            <person name="Gardner M."/>
            <person name="Pain A."/>
            <person name="Shiels B."/>
            <person name="Hattori M."/>
            <person name="Nene V."/>
            <person name="Sugimoto C."/>
        </authorList>
    </citation>
    <scope>NUCLEOTIDE SEQUENCE [LARGE SCALE GENOMIC DNA]</scope>
    <source>
        <strain evidence="1 2">Shintoku</strain>
    </source>
</reference>
<dbReference type="Proteomes" id="UP000003786">
    <property type="component" value="Chromosome 1"/>
</dbReference>
<dbReference type="VEuPathDB" id="PiroplasmaDB:TOT_010000251"/>
<gene>
    <name evidence="1" type="ORF">TOT_010000251</name>
</gene>
<accession>J7M8F7</accession>
<proteinExistence type="predicted"/>
<dbReference type="OrthoDB" id="365658at2759"/>
<evidence type="ECO:0000313" key="2">
    <source>
        <dbReference type="Proteomes" id="UP000003786"/>
    </source>
</evidence>
<organism evidence="1 2">
    <name type="scientific">Theileria orientalis strain Shintoku</name>
    <dbReference type="NCBI Taxonomy" id="869250"/>
    <lineage>
        <taxon>Eukaryota</taxon>
        <taxon>Sar</taxon>
        <taxon>Alveolata</taxon>
        <taxon>Apicomplexa</taxon>
        <taxon>Aconoidasida</taxon>
        <taxon>Piroplasmida</taxon>
        <taxon>Theileriidae</taxon>
        <taxon>Theileria</taxon>
    </lineage>
</organism>
<dbReference type="EMBL" id="AP011946">
    <property type="protein sequence ID" value="BAM38783.1"/>
    <property type="molecule type" value="Genomic_DNA"/>
</dbReference>
<evidence type="ECO:0000313" key="1">
    <source>
        <dbReference type="EMBL" id="BAM38783.1"/>
    </source>
</evidence>
<name>J7M8F7_THEOR</name>